<dbReference type="Proteomes" id="UP000053660">
    <property type="component" value="Unassembled WGS sequence"/>
</dbReference>
<proteinExistence type="predicted"/>
<keyword evidence="2" id="KW-1185">Reference proteome</keyword>
<sequence length="141" mass="16004">MLRIAKELSESETASFTIFEDNICKYEERPSTRNVHVQTEISCDHVKLSTDLSIGIDESKAANESADVVFWRAVATQRARELDTVREDLDKIRAATDQNVKEKQALDEKHDALYSKLRSLLENMEDVSEPREENASGTDKS</sequence>
<evidence type="ECO:0000313" key="1">
    <source>
        <dbReference type="EMBL" id="KHJ96648.1"/>
    </source>
</evidence>
<protein>
    <submittedName>
        <fullName evidence="1">Uncharacterized protein</fullName>
    </submittedName>
</protein>
<dbReference type="AlphaFoldDB" id="A0A0B1TGL4"/>
<gene>
    <name evidence="1" type="ORF">OESDEN_03394</name>
</gene>
<name>A0A0B1TGL4_OESDE</name>
<dbReference type="EMBL" id="KN549617">
    <property type="protein sequence ID" value="KHJ96648.1"/>
    <property type="molecule type" value="Genomic_DNA"/>
</dbReference>
<reference evidence="1 2" key="1">
    <citation type="submission" date="2014-03" db="EMBL/GenBank/DDBJ databases">
        <title>Draft genome of the hookworm Oesophagostomum dentatum.</title>
        <authorList>
            <person name="Mitreva M."/>
        </authorList>
    </citation>
    <scope>NUCLEOTIDE SEQUENCE [LARGE SCALE GENOMIC DNA]</scope>
    <source>
        <strain evidence="1 2">OD-Hann</strain>
    </source>
</reference>
<organism evidence="1 2">
    <name type="scientific">Oesophagostomum dentatum</name>
    <name type="common">Nodular worm</name>
    <dbReference type="NCBI Taxonomy" id="61180"/>
    <lineage>
        <taxon>Eukaryota</taxon>
        <taxon>Metazoa</taxon>
        <taxon>Ecdysozoa</taxon>
        <taxon>Nematoda</taxon>
        <taxon>Chromadorea</taxon>
        <taxon>Rhabditida</taxon>
        <taxon>Rhabditina</taxon>
        <taxon>Rhabditomorpha</taxon>
        <taxon>Strongyloidea</taxon>
        <taxon>Strongylidae</taxon>
        <taxon>Oesophagostomum</taxon>
    </lineage>
</organism>
<evidence type="ECO:0000313" key="2">
    <source>
        <dbReference type="Proteomes" id="UP000053660"/>
    </source>
</evidence>
<accession>A0A0B1TGL4</accession>
<dbReference type="OrthoDB" id="5840853at2759"/>